<dbReference type="PROSITE" id="PS50075">
    <property type="entry name" value="CARRIER"/>
    <property type="match status" value="1"/>
</dbReference>
<protein>
    <submittedName>
        <fullName evidence="9">Type I polyketide synthase</fullName>
    </submittedName>
</protein>
<reference evidence="9 10" key="1">
    <citation type="submission" date="2024-09" db="EMBL/GenBank/DDBJ databases">
        <authorList>
            <person name="Lee S.D."/>
        </authorList>
    </citation>
    <scope>NUCLEOTIDE SEQUENCE [LARGE SCALE GENOMIC DNA]</scope>
    <source>
        <strain evidence="9 10">N1-1</strain>
    </source>
</reference>
<dbReference type="InterPro" id="IPR036736">
    <property type="entry name" value="ACP-like_sf"/>
</dbReference>
<dbReference type="InterPro" id="IPR014043">
    <property type="entry name" value="Acyl_transferase_dom"/>
</dbReference>
<evidence type="ECO:0000313" key="10">
    <source>
        <dbReference type="Proteomes" id="UP001592582"/>
    </source>
</evidence>
<keyword evidence="4" id="KW-0045">Antibiotic biosynthesis</keyword>
<dbReference type="EMBL" id="JBHEZX010000005">
    <property type="protein sequence ID" value="MFC1410267.1"/>
    <property type="molecule type" value="Genomic_DNA"/>
</dbReference>
<evidence type="ECO:0000259" key="8">
    <source>
        <dbReference type="PROSITE" id="PS52004"/>
    </source>
</evidence>
<organism evidence="9 10">
    <name type="scientific">Streptacidiphilus alkalitolerans</name>
    <dbReference type="NCBI Taxonomy" id="3342712"/>
    <lineage>
        <taxon>Bacteria</taxon>
        <taxon>Bacillati</taxon>
        <taxon>Actinomycetota</taxon>
        <taxon>Actinomycetes</taxon>
        <taxon>Kitasatosporales</taxon>
        <taxon>Streptomycetaceae</taxon>
        <taxon>Streptacidiphilus</taxon>
    </lineage>
</organism>
<dbReference type="SUPFAM" id="SSF52151">
    <property type="entry name" value="FabD/lysophospholipase-like"/>
    <property type="match status" value="1"/>
</dbReference>
<dbReference type="PANTHER" id="PTHR43775">
    <property type="entry name" value="FATTY ACID SYNTHASE"/>
    <property type="match status" value="1"/>
</dbReference>
<dbReference type="InterPro" id="IPR014030">
    <property type="entry name" value="Ketoacyl_synth_N"/>
</dbReference>
<evidence type="ECO:0000256" key="3">
    <source>
        <dbReference type="ARBA" id="ARBA00022679"/>
    </source>
</evidence>
<evidence type="ECO:0000256" key="4">
    <source>
        <dbReference type="ARBA" id="ARBA00023194"/>
    </source>
</evidence>
<evidence type="ECO:0000256" key="2">
    <source>
        <dbReference type="ARBA" id="ARBA00022553"/>
    </source>
</evidence>
<feature type="region of interest" description="Disordered" evidence="6">
    <location>
        <begin position="838"/>
        <end position="879"/>
    </location>
</feature>
<sequence>MDAEGAVAVVGLACRYPGAEDASGYWAMLRDGVEGITRFDPSRLTSAGVDPQLVARDDYVAARGVLAGARDFDWPLFGYSRAEAATIDPQQRVFLECAFAALDDAGIDPARFPGWIGVYAGADGPGPGRHDQLDPLTRIIGNHQDFLTSRAAYKLGLRGPAVTVQTACSTSLTAVHLAVQSLLGHESDAALAGGVSVAPPGEWGYLYQEGGILSPDGHCRPFDAEAAGTVPAEGVGVVVLKRLPDALAAGDRIAAVIRGSALNNDGSDKIGYTAPSVSGQREVIRLAQEVAGVDPADIGYVEAHGTGTRLGDPVELQALTDAFGSAAAPGSCWIGAVKGNIGHTGAAAGVAGLIKTVLMLEHGALVPTLHFRTPNPLLRIDSTPFRVSAAHRPWPSRGTRLAAVSSFGVGGTNAHLVLSDAPPRAGSAPDRRDGRARVFALSGASPEMLARHRQDLADHLGTEQGPDADAVCRTLAGRRRLDLRQAVVAATSEEAARLLRAAGDPPEGRRLDRVAFLLPGQGTLTHPAGAAAYRLLPGFRKAFDEIAGAASGPDLTPVVSADGTPPDWFADTVHQQLGLFALGYALGRQLLDWGIRPTALLGNSIGEYAAAALAGLWTPDRAVALVQRRAAAMGATGPGSMVVVDTDAAQLARLVPAGAEVSIAVAGPDRTVLSGSAAGIAGILADPAVAALSVRQLDVRHAFHSELMAPAVGAVRQAAAGAPTQVPTMPMVSTVTGGWAAPEELRSADYWADQLRRTVRLDDAFGTLLGADCDTFLELGPGTSMVGAGRRHRDWHPGLATVPMLGRPEEDGERALLRAVASLWELGADLDPDLVTGTERPVRCALPGRRPDPRDPDALPAPAQQPTPSTGAPPPSGMPSVRDAVAALWCRALGVPAVADQDDFFALGGESLMAVQFVSRVRAETGSAVAVAEFTVAPTFGRLVGLVEPIGLVEPQAKTAARDIPGVVRLRQGDSGRPLFLAADARGSASSYRVLAELLDTGRPVIGLEPVGPHRGIAELARGHVDALLQVQPDGPYTVGGWSFGAAVAHEMAIQLTARGATVDHLVLLDGYVPDRRGRLGFLAANARLQAEVALGVGRVGRPLRADPAARRTFVAGIGALLRYRVRPVPCPMALFVAGPGTAARLTRDLGALYRDVQVTEVDGDHWSMLVRPHAGDLAGKVGALLRATPIPTGR</sequence>
<dbReference type="SUPFAM" id="SSF53474">
    <property type="entry name" value="alpha/beta-Hydrolases"/>
    <property type="match status" value="1"/>
</dbReference>
<comment type="caution">
    <text evidence="9">The sequence shown here is derived from an EMBL/GenBank/DDBJ whole genome shotgun (WGS) entry which is preliminary data.</text>
</comment>
<evidence type="ECO:0000256" key="6">
    <source>
        <dbReference type="SAM" id="MobiDB-lite"/>
    </source>
</evidence>
<dbReference type="Pfam" id="PF16197">
    <property type="entry name" value="KAsynt_C_assoc"/>
    <property type="match status" value="1"/>
</dbReference>
<dbReference type="InterPro" id="IPR029058">
    <property type="entry name" value="AB_hydrolase_fold"/>
</dbReference>
<dbReference type="InterPro" id="IPR016039">
    <property type="entry name" value="Thiolase-like"/>
</dbReference>
<dbReference type="InterPro" id="IPR018201">
    <property type="entry name" value="Ketoacyl_synth_AS"/>
</dbReference>
<dbReference type="InterPro" id="IPR001031">
    <property type="entry name" value="Thioesterase"/>
</dbReference>
<evidence type="ECO:0000256" key="5">
    <source>
        <dbReference type="ARBA" id="ARBA00023315"/>
    </source>
</evidence>
<feature type="compositionally biased region" description="Low complexity" evidence="6">
    <location>
        <begin position="858"/>
        <end position="870"/>
    </location>
</feature>
<name>A0ABV6V973_9ACTN</name>
<dbReference type="PROSITE" id="PS52004">
    <property type="entry name" value="KS3_2"/>
    <property type="match status" value="1"/>
</dbReference>
<accession>A0ABV6V973</accession>
<dbReference type="Gene3D" id="3.40.47.10">
    <property type="match status" value="1"/>
</dbReference>
<dbReference type="InterPro" id="IPR001227">
    <property type="entry name" value="Ac_transferase_dom_sf"/>
</dbReference>
<dbReference type="Pfam" id="PF00109">
    <property type="entry name" value="ketoacyl-synt"/>
    <property type="match status" value="1"/>
</dbReference>
<evidence type="ECO:0000313" key="9">
    <source>
        <dbReference type="EMBL" id="MFC1410267.1"/>
    </source>
</evidence>
<dbReference type="Gene3D" id="3.30.70.250">
    <property type="entry name" value="Malonyl-CoA ACP transacylase, ACP-binding"/>
    <property type="match status" value="1"/>
</dbReference>
<feature type="domain" description="Ketosynthase family 3 (KS3)" evidence="8">
    <location>
        <begin position="4"/>
        <end position="420"/>
    </location>
</feature>
<evidence type="ECO:0000256" key="1">
    <source>
        <dbReference type="ARBA" id="ARBA00022450"/>
    </source>
</evidence>
<dbReference type="Gene3D" id="3.40.366.10">
    <property type="entry name" value="Malonyl-Coenzyme A Acyl Carrier Protein, domain 2"/>
    <property type="match status" value="1"/>
</dbReference>
<proteinExistence type="predicted"/>
<keyword evidence="1" id="KW-0596">Phosphopantetheine</keyword>
<dbReference type="Pfam" id="PF02801">
    <property type="entry name" value="Ketoacyl-synt_C"/>
    <property type="match status" value="1"/>
</dbReference>
<dbReference type="InterPro" id="IPR014031">
    <property type="entry name" value="Ketoacyl_synth_C"/>
</dbReference>
<dbReference type="InterPro" id="IPR020802">
    <property type="entry name" value="TesA-like"/>
</dbReference>
<keyword evidence="3" id="KW-0808">Transferase</keyword>
<dbReference type="Gene3D" id="3.40.50.1820">
    <property type="entry name" value="alpha/beta hydrolase"/>
    <property type="match status" value="1"/>
</dbReference>
<dbReference type="Gene3D" id="1.10.1200.10">
    <property type="entry name" value="ACP-like"/>
    <property type="match status" value="1"/>
</dbReference>
<dbReference type="Pfam" id="PF00975">
    <property type="entry name" value="Thioesterase"/>
    <property type="match status" value="1"/>
</dbReference>
<dbReference type="SMART" id="SM00823">
    <property type="entry name" value="PKS_PP"/>
    <property type="match status" value="1"/>
</dbReference>
<dbReference type="CDD" id="cd00833">
    <property type="entry name" value="PKS"/>
    <property type="match status" value="1"/>
</dbReference>
<dbReference type="Gene3D" id="3.30.70.3290">
    <property type="match status" value="1"/>
</dbReference>
<feature type="domain" description="Carrier" evidence="7">
    <location>
        <begin position="876"/>
        <end position="951"/>
    </location>
</feature>
<dbReference type="InterPro" id="IPR050091">
    <property type="entry name" value="PKS_NRPS_Biosynth_Enz"/>
</dbReference>
<dbReference type="InterPro" id="IPR016035">
    <property type="entry name" value="Acyl_Trfase/lysoPLipase"/>
</dbReference>
<dbReference type="RefSeq" id="WP_380507608.1">
    <property type="nucleotide sequence ID" value="NZ_JBHEZX010000005.1"/>
</dbReference>
<dbReference type="Proteomes" id="UP001592582">
    <property type="component" value="Unassembled WGS sequence"/>
</dbReference>
<dbReference type="SUPFAM" id="SSF47336">
    <property type="entry name" value="ACP-like"/>
    <property type="match status" value="1"/>
</dbReference>
<dbReference type="PROSITE" id="PS00606">
    <property type="entry name" value="KS3_1"/>
    <property type="match status" value="1"/>
</dbReference>
<dbReference type="SUPFAM" id="SSF53901">
    <property type="entry name" value="Thiolase-like"/>
    <property type="match status" value="1"/>
</dbReference>
<dbReference type="InterPro" id="IPR020841">
    <property type="entry name" value="PKS_Beta-ketoAc_synthase_dom"/>
</dbReference>
<evidence type="ECO:0000259" key="7">
    <source>
        <dbReference type="PROSITE" id="PS50075"/>
    </source>
</evidence>
<dbReference type="InterPro" id="IPR009081">
    <property type="entry name" value="PP-bd_ACP"/>
</dbReference>
<dbReference type="PANTHER" id="PTHR43775:SF37">
    <property type="entry name" value="SI:DKEY-61P9.11"/>
    <property type="match status" value="1"/>
</dbReference>
<keyword evidence="5" id="KW-0012">Acyltransferase</keyword>
<dbReference type="InterPro" id="IPR020806">
    <property type="entry name" value="PKS_PP-bd"/>
</dbReference>
<keyword evidence="2" id="KW-0597">Phosphoprotein</keyword>
<keyword evidence="10" id="KW-1185">Reference proteome</keyword>
<gene>
    <name evidence="9" type="ORF">ACEZDG_13420</name>
</gene>
<dbReference type="SMART" id="SM00824">
    <property type="entry name" value="PKS_TE"/>
    <property type="match status" value="1"/>
</dbReference>
<dbReference type="Pfam" id="PF00550">
    <property type="entry name" value="PP-binding"/>
    <property type="match status" value="1"/>
</dbReference>
<dbReference type="InterPro" id="IPR032821">
    <property type="entry name" value="PKS_assoc"/>
</dbReference>
<dbReference type="SMART" id="SM00827">
    <property type="entry name" value="PKS_AT"/>
    <property type="match status" value="1"/>
</dbReference>
<dbReference type="SMART" id="SM00825">
    <property type="entry name" value="PKS_KS"/>
    <property type="match status" value="1"/>
</dbReference>
<dbReference type="Pfam" id="PF00698">
    <property type="entry name" value="Acyl_transf_1"/>
    <property type="match status" value="1"/>
</dbReference>